<evidence type="ECO:0000256" key="1">
    <source>
        <dbReference type="SAM" id="Phobius"/>
    </source>
</evidence>
<sequence length="49" mass="5517">MGGWLVGCCLLANILQRFVFYRGLFSKATLMVIHIFLARLVFVDGAEIL</sequence>
<evidence type="ECO:0000313" key="2">
    <source>
        <dbReference type="EMBL" id="MPC98818.1"/>
    </source>
</evidence>
<organism evidence="2 3">
    <name type="scientific">Portunus trituberculatus</name>
    <name type="common">Swimming crab</name>
    <name type="synonym">Neptunus trituberculatus</name>
    <dbReference type="NCBI Taxonomy" id="210409"/>
    <lineage>
        <taxon>Eukaryota</taxon>
        <taxon>Metazoa</taxon>
        <taxon>Ecdysozoa</taxon>
        <taxon>Arthropoda</taxon>
        <taxon>Crustacea</taxon>
        <taxon>Multicrustacea</taxon>
        <taxon>Malacostraca</taxon>
        <taxon>Eumalacostraca</taxon>
        <taxon>Eucarida</taxon>
        <taxon>Decapoda</taxon>
        <taxon>Pleocyemata</taxon>
        <taxon>Brachyura</taxon>
        <taxon>Eubrachyura</taxon>
        <taxon>Portunoidea</taxon>
        <taxon>Portunidae</taxon>
        <taxon>Portuninae</taxon>
        <taxon>Portunus</taxon>
    </lineage>
</organism>
<protein>
    <submittedName>
        <fullName evidence="2">Uncharacterized protein</fullName>
    </submittedName>
</protein>
<evidence type="ECO:0000313" key="3">
    <source>
        <dbReference type="Proteomes" id="UP000324222"/>
    </source>
</evidence>
<accession>A0A5B7K0Z2</accession>
<feature type="transmembrane region" description="Helical" evidence="1">
    <location>
        <begin position="20"/>
        <end position="42"/>
    </location>
</feature>
<dbReference type="EMBL" id="VSRR010115716">
    <property type="protein sequence ID" value="MPC98818.1"/>
    <property type="molecule type" value="Genomic_DNA"/>
</dbReference>
<dbReference type="Proteomes" id="UP000324222">
    <property type="component" value="Unassembled WGS sequence"/>
</dbReference>
<keyword evidence="1" id="KW-0812">Transmembrane</keyword>
<reference evidence="2 3" key="1">
    <citation type="submission" date="2019-05" db="EMBL/GenBank/DDBJ databases">
        <title>Another draft genome of Portunus trituberculatus and its Hox gene families provides insights of decapod evolution.</title>
        <authorList>
            <person name="Jeong J.-H."/>
            <person name="Song I."/>
            <person name="Kim S."/>
            <person name="Choi T."/>
            <person name="Kim D."/>
            <person name="Ryu S."/>
            <person name="Kim W."/>
        </authorList>
    </citation>
    <scope>NUCLEOTIDE SEQUENCE [LARGE SCALE GENOMIC DNA]</scope>
    <source>
        <tissue evidence="2">Muscle</tissue>
    </source>
</reference>
<proteinExistence type="predicted"/>
<comment type="caution">
    <text evidence="2">The sequence shown here is derived from an EMBL/GenBank/DDBJ whole genome shotgun (WGS) entry which is preliminary data.</text>
</comment>
<name>A0A5B7K0Z2_PORTR</name>
<dbReference type="AlphaFoldDB" id="A0A5B7K0Z2"/>
<keyword evidence="3" id="KW-1185">Reference proteome</keyword>
<keyword evidence="1" id="KW-0472">Membrane</keyword>
<keyword evidence="1" id="KW-1133">Transmembrane helix</keyword>
<gene>
    <name evidence="2" type="ORF">E2C01_094201</name>
</gene>